<dbReference type="Proteomes" id="UP000000305">
    <property type="component" value="Unassembled WGS sequence"/>
</dbReference>
<dbReference type="AlphaFoldDB" id="E9GT53"/>
<name>E9GT53_DAPPU</name>
<evidence type="ECO:0000256" key="1">
    <source>
        <dbReference type="ARBA" id="ARBA00023117"/>
    </source>
</evidence>
<keyword evidence="5" id="KW-1185">Reference proteome</keyword>
<dbReference type="PANTHER" id="PTHR22880">
    <property type="entry name" value="FALZ-RELATED BROMODOMAIN-CONTAINING PROTEINS"/>
    <property type="match status" value="1"/>
</dbReference>
<dbReference type="InterPro" id="IPR036427">
    <property type="entry name" value="Bromodomain-like_sf"/>
</dbReference>
<dbReference type="PRINTS" id="PR00503">
    <property type="entry name" value="BROMODOMAIN"/>
</dbReference>
<dbReference type="InterPro" id="IPR050935">
    <property type="entry name" value="Bromo_chromatin_reader"/>
</dbReference>
<feature type="domain" description="Bromo" evidence="3">
    <location>
        <begin position="36"/>
        <end position="73"/>
    </location>
</feature>
<dbReference type="PROSITE" id="PS50014">
    <property type="entry name" value="BROMODOMAIN_2"/>
    <property type="match status" value="1"/>
</dbReference>
<dbReference type="HOGENOM" id="CLU_157480_0_0_1"/>
<organism evidence="4 5">
    <name type="scientific">Daphnia pulex</name>
    <name type="common">Water flea</name>
    <dbReference type="NCBI Taxonomy" id="6669"/>
    <lineage>
        <taxon>Eukaryota</taxon>
        <taxon>Metazoa</taxon>
        <taxon>Ecdysozoa</taxon>
        <taxon>Arthropoda</taxon>
        <taxon>Crustacea</taxon>
        <taxon>Branchiopoda</taxon>
        <taxon>Diplostraca</taxon>
        <taxon>Cladocera</taxon>
        <taxon>Anomopoda</taxon>
        <taxon>Daphniidae</taxon>
        <taxon>Daphnia</taxon>
    </lineage>
</organism>
<evidence type="ECO:0000313" key="4">
    <source>
        <dbReference type="EMBL" id="EFX77307.1"/>
    </source>
</evidence>
<evidence type="ECO:0000259" key="3">
    <source>
        <dbReference type="PROSITE" id="PS50014"/>
    </source>
</evidence>
<dbReference type="SMART" id="SM00297">
    <property type="entry name" value="BROMO"/>
    <property type="match status" value="1"/>
</dbReference>
<dbReference type="SUPFAM" id="SSF47370">
    <property type="entry name" value="Bromodomain"/>
    <property type="match status" value="1"/>
</dbReference>
<dbReference type="Pfam" id="PF00439">
    <property type="entry name" value="Bromodomain"/>
    <property type="match status" value="1"/>
</dbReference>
<proteinExistence type="predicted"/>
<evidence type="ECO:0000256" key="2">
    <source>
        <dbReference type="PROSITE-ProRule" id="PRU00035"/>
    </source>
</evidence>
<reference evidence="4 5" key="1">
    <citation type="journal article" date="2011" name="Science">
        <title>The ecoresponsive genome of Daphnia pulex.</title>
        <authorList>
            <person name="Colbourne J.K."/>
            <person name="Pfrender M.E."/>
            <person name="Gilbert D."/>
            <person name="Thomas W.K."/>
            <person name="Tucker A."/>
            <person name="Oakley T.H."/>
            <person name="Tokishita S."/>
            <person name="Aerts A."/>
            <person name="Arnold G.J."/>
            <person name="Basu M.K."/>
            <person name="Bauer D.J."/>
            <person name="Caceres C.E."/>
            <person name="Carmel L."/>
            <person name="Casola C."/>
            <person name="Choi J.H."/>
            <person name="Detter J.C."/>
            <person name="Dong Q."/>
            <person name="Dusheyko S."/>
            <person name="Eads B.D."/>
            <person name="Frohlich T."/>
            <person name="Geiler-Samerotte K.A."/>
            <person name="Gerlach D."/>
            <person name="Hatcher P."/>
            <person name="Jogdeo S."/>
            <person name="Krijgsveld J."/>
            <person name="Kriventseva E.V."/>
            <person name="Kultz D."/>
            <person name="Laforsch C."/>
            <person name="Lindquist E."/>
            <person name="Lopez J."/>
            <person name="Manak J.R."/>
            <person name="Muller J."/>
            <person name="Pangilinan J."/>
            <person name="Patwardhan R.P."/>
            <person name="Pitluck S."/>
            <person name="Pritham E.J."/>
            <person name="Rechtsteiner A."/>
            <person name="Rho M."/>
            <person name="Rogozin I.B."/>
            <person name="Sakarya O."/>
            <person name="Salamov A."/>
            <person name="Schaack S."/>
            <person name="Shapiro H."/>
            <person name="Shiga Y."/>
            <person name="Skalitzky C."/>
            <person name="Smith Z."/>
            <person name="Souvorov A."/>
            <person name="Sung W."/>
            <person name="Tang Z."/>
            <person name="Tsuchiya D."/>
            <person name="Tu H."/>
            <person name="Vos H."/>
            <person name="Wang M."/>
            <person name="Wolf Y.I."/>
            <person name="Yamagata H."/>
            <person name="Yamada T."/>
            <person name="Ye Y."/>
            <person name="Shaw J.R."/>
            <person name="Andrews J."/>
            <person name="Crease T.J."/>
            <person name="Tang H."/>
            <person name="Lucas S.M."/>
            <person name="Robertson H.M."/>
            <person name="Bork P."/>
            <person name="Koonin E.V."/>
            <person name="Zdobnov E.M."/>
            <person name="Grigoriev I.V."/>
            <person name="Lynch M."/>
            <person name="Boore J.L."/>
        </authorList>
    </citation>
    <scope>NUCLEOTIDE SEQUENCE [LARGE SCALE GENOMIC DNA]</scope>
</reference>
<dbReference type="KEGG" id="dpx:DAPPUDRAFT_247930"/>
<dbReference type="OrthoDB" id="332390at2759"/>
<dbReference type="PANTHER" id="PTHR22880:SF225">
    <property type="entry name" value="BROMODOMAIN-CONTAINING PROTEIN BET-1-RELATED"/>
    <property type="match status" value="1"/>
</dbReference>
<dbReference type="Gene3D" id="1.20.920.10">
    <property type="entry name" value="Bromodomain-like"/>
    <property type="match status" value="1"/>
</dbReference>
<dbReference type="InParanoid" id="E9GT53"/>
<keyword evidence="1 2" id="KW-0103">Bromodomain</keyword>
<accession>E9GT53</accession>
<dbReference type="EMBL" id="GL732563">
    <property type="protein sequence ID" value="EFX77307.1"/>
    <property type="molecule type" value="Genomic_DNA"/>
</dbReference>
<dbReference type="InterPro" id="IPR001487">
    <property type="entry name" value="Bromodomain"/>
</dbReference>
<dbReference type="eggNOG" id="KOG1474">
    <property type="taxonomic scope" value="Eukaryota"/>
</dbReference>
<sequence length="133" mass="14659">MKCFEQTRGVHPRIIHSKNWNSVEHYFCRTVLPALWNHEQAWPFHKPVDTIKIGLPDYFDIVKNPMDLGTIKNAAIDDIQTTCIKTQHSAAVSPQASAAAVAAQAFAVATAQHSIATPTHASDTSAAFNNFFV</sequence>
<evidence type="ECO:0000313" key="5">
    <source>
        <dbReference type="Proteomes" id="UP000000305"/>
    </source>
</evidence>
<gene>
    <name evidence="4" type="ORF">DAPPUDRAFT_247930</name>
</gene>
<dbReference type="STRING" id="6669.E9GT53"/>
<protein>
    <recommendedName>
        <fullName evidence="3">Bromo domain-containing protein</fullName>
    </recommendedName>
</protein>